<evidence type="ECO:0000256" key="4">
    <source>
        <dbReference type="ARBA" id="ARBA00023125"/>
    </source>
</evidence>
<dbReference type="InterPro" id="IPR017970">
    <property type="entry name" value="Homeobox_CS"/>
</dbReference>
<dbReference type="GO" id="GO:0005634">
    <property type="term" value="C:nucleus"/>
    <property type="evidence" value="ECO:0007669"/>
    <property type="project" value="UniProtKB-SubCell"/>
</dbReference>
<dbReference type="PROSITE" id="PS51978">
    <property type="entry name" value="PBC"/>
    <property type="match status" value="1"/>
</dbReference>
<dbReference type="Gene3D" id="1.10.10.60">
    <property type="entry name" value="Homeodomain-like"/>
    <property type="match status" value="1"/>
</dbReference>
<keyword evidence="7 8" id="KW-0539">Nucleus</keyword>
<name>A0A1W0WPL9_HYPEX</name>
<comment type="caution">
    <text evidence="11">The sequence shown here is derived from an EMBL/GenBank/DDBJ whole genome shotgun (WGS) entry which is preliminary data.</text>
</comment>
<dbReference type="FunFam" id="1.10.10.60:FF:000008">
    <property type="entry name" value="Pre-B-cell leukemia transcription factor 1"/>
    <property type="match status" value="1"/>
</dbReference>
<evidence type="ECO:0000259" key="9">
    <source>
        <dbReference type="PROSITE" id="PS50071"/>
    </source>
</evidence>
<comment type="subcellular location">
    <subcellularLocation>
        <location evidence="1 8">Nucleus</location>
    </subcellularLocation>
</comment>
<sequence>MENNPNFFPSSYDMTGGAVNGLGLYSPVASGLMYGGHHHHPGSGLATPLMNSSSLDLGGSGGGSGSGAGGGRVGASPVDFAAVLQQLMSITSQSLDEAQTRKHSLNSHPLRPALYQVLMEIKDRTALSLRNIHEDEPPDPQIVRLDNMLIAEGVAGPEKAGTAAANAMAAAGVNASSRASPGSDFGSPIEHSEYRNKLAQIRGIYQSELEKYEQACSEFTNHVLNLLQEQGRTRPISPKEIERMVMIIHKKFSSIQMQLKQSTCEAVMILRSRFLDARRKRRNFSKTATEVLNEYFYSHLSNPYPSEEAKEELARKCAITVSQVSNWFGNKRIRYKKNIGKAQEEANMYAAKKSRTPRDTSDVA</sequence>
<dbReference type="PROSITE" id="PS50071">
    <property type="entry name" value="HOMEOBOX_2"/>
    <property type="match status" value="1"/>
</dbReference>
<keyword evidence="6" id="KW-0804">Transcription</keyword>
<keyword evidence="3" id="KW-0805">Transcription regulation</keyword>
<dbReference type="InterPro" id="IPR009057">
    <property type="entry name" value="Homeodomain-like_sf"/>
</dbReference>
<evidence type="ECO:0000256" key="6">
    <source>
        <dbReference type="ARBA" id="ARBA00023163"/>
    </source>
</evidence>
<dbReference type="CDD" id="cd00086">
    <property type="entry name" value="homeodomain"/>
    <property type="match status" value="1"/>
</dbReference>
<dbReference type="OrthoDB" id="4187154at2759"/>
<dbReference type="SUPFAM" id="SSF46689">
    <property type="entry name" value="Homeodomain-like"/>
    <property type="match status" value="1"/>
</dbReference>
<dbReference type="InterPro" id="IPR001356">
    <property type="entry name" value="HD"/>
</dbReference>
<evidence type="ECO:0000256" key="2">
    <source>
        <dbReference type="ARBA" id="ARBA00007601"/>
    </source>
</evidence>
<evidence type="ECO:0000256" key="8">
    <source>
        <dbReference type="PROSITE-ProRule" id="PRU00108"/>
    </source>
</evidence>
<accession>A0A1W0WPL9</accession>
<evidence type="ECO:0000256" key="5">
    <source>
        <dbReference type="ARBA" id="ARBA00023155"/>
    </source>
</evidence>
<keyword evidence="12" id="KW-1185">Reference proteome</keyword>
<evidence type="ECO:0000313" key="11">
    <source>
        <dbReference type="EMBL" id="OQV17142.1"/>
    </source>
</evidence>
<reference evidence="12" key="1">
    <citation type="submission" date="2017-01" db="EMBL/GenBank/DDBJ databases">
        <title>Comparative genomics of anhydrobiosis in the tardigrade Hypsibius dujardini.</title>
        <authorList>
            <person name="Yoshida Y."/>
            <person name="Koutsovoulos G."/>
            <person name="Laetsch D."/>
            <person name="Stevens L."/>
            <person name="Kumar S."/>
            <person name="Horikawa D."/>
            <person name="Ishino K."/>
            <person name="Komine S."/>
            <person name="Tomita M."/>
            <person name="Blaxter M."/>
            <person name="Arakawa K."/>
        </authorList>
    </citation>
    <scope>NUCLEOTIDE SEQUENCE [LARGE SCALE GENOMIC DNA]</scope>
    <source>
        <strain evidence="12">Z151</strain>
    </source>
</reference>
<proteinExistence type="inferred from homology"/>
<protein>
    <submittedName>
        <fullName evidence="11">Homeobox protein extradenticle</fullName>
    </submittedName>
</protein>
<dbReference type="Proteomes" id="UP000192578">
    <property type="component" value="Unassembled WGS sequence"/>
</dbReference>
<dbReference type="Pfam" id="PF05920">
    <property type="entry name" value="Homeobox_KN"/>
    <property type="match status" value="1"/>
</dbReference>
<dbReference type="SMART" id="SM00389">
    <property type="entry name" value="HOX"/>
    <property type="match status" value="1"/>
</dbReference>
<dbReference type="InterPro" id="IPR050224">
    <property type="entry name" value="TALE_homeobox"/>
</dbReference>
<evidence type="ECO:0000256" key="3">
    <source>
        <dbReference type="ARBA" id="ARBA00023015"/>
    </source>
</evidence>
<dbReference type="AlphaFoldDB" id="A0A1W0WPL9"/>
<dbReference type="GO" id="GO:0000987">
    <property type="term" value="F:cis-regulatory region sequence-specific DNA binding"/>
    <property type="evidence" value="ECO:0007669"/>
    <property type="project" value="UniProtKB-ARBA"/>
</dbReference>
<gene>
    <name evidence="11" type="ORF">BV898_08722</name>
</gene>
<comment type="similarity">
    <text evidence="2">Belongs to the TALE/PBX homeobox family.</text>
</comment>
<dbReference type="Pfam" id="PF03792">
    <property type="entry name" value="PBC"/>
    <property type="match status" value="1"/>
</dbReference>
<feature type="domain" description="Homeobox" evidence="9">
    <location>
        <begin position="275"/>
        <end position="338"/>
    </location>
</feature>
<dbReference type="GO" id="GO:0000981">
    <property type="term" value="F:DNA-binding transcription factor activity, RNA polymerase II-specific"/>
    <property type="evidence" value="ECO:0007669"/>
    <property type="project" value="InterPro"/>
</dbReference>
<feature type="domain" description="PBC" evidence="10">
    <location>
        <begin position="75"/>
        <end position="276"/>
    </location>
</feature>
<feature type="DNA-binding region" description="Homeobox" evidence="8">
    <location>
        <begin position="277"/>
        <end position="339"/>
    </location>
</feature>
<evidence type="ECO:0000256" key="1">
    <source>
        <dbReference type="ARBA" id="ARBA00004123"/>
    </source>
</evidence>
<dbReference type="InterPro" id="IPR008422">
    <property type="entry name" value="KN_HD"/>
</dbReference>
<dbReference type="InterPro" id="IPR005542">
    <property type="entry name" value="PBX_PBC_dom"/>
</dbReference>
<evidence type="ECO:0000256" key="7">
    <source>
        <dbReference type="ARBA" id="ARBA00023242"/>
    </source>
</evidence>
<dbReference type="EMBL" id="MTYJ01000065">
    <property type="protein sequence ID" value="OQV17142.1"/>
    <property type="molecule type" value="Genomic_DNA"/>
</dbReference>
<evidence type="ECO:0000313" key="12">
    <source>
        <dbReference type="Proteomes" id="UP000192578"/>
    </source>
</evidence>
<dbReference type="PANTHER" id="PTHR11850">
    <property type="entry name" value="HOMEOBOX PROTEIN TRANSCRIPTION FACTORS"/>
    <property type="match status" value="1"/>
</dbReference>
<keyword evidence="5 8" id="KW-0371">Homeobox</keyword>
<dbReference type="PROSITE" id="PS00027">
    <property type="entry name" value="HOMEOBOX_1"/>
    <property type="match status" value="1"/>
</dbReference>
<evidence type="ECO:0000259" key="10">
    <source>
        <dbReference type="PROSITE" id="PS51978"/>
    </source>
</evidence>
<keyword evidence="4 8" id="KW-0238">DNA-binding</keyword>
<dbReference type="GO" id="GO:0042659">
    <property type="term" value="P:regulation of cell fate specification"/>
    <property type="evidence" value="ECO:0007669"/>
    <property type="project" value="UniProtKB-ARBA"/>
</dbReference>
<organism evidence="11 12">
    <name type="scientific">Hypsibius exemplaris</name>
    <name type="common">Freshwater tardigrade</name>
    <dbReference type="NCBI Taxonomy" id="2072580"/>
    <lineage>
        <taxon>Eukaryota</taxon>
        <taxon>Metazoa</taxon>
        <taxon>Ecdysozoa</taxon>
        <taxon>Tardigrada</taxon>
        <taxon>Eutardigrada</taxon>
        <taxon>Parachela</taxon>
        <taxon>Hypsibioidea</taxon>
        <taxon>Hypsibiidae</taxon>
        <taxon>Hypsibius</taxon>
    </lineage>
</organism>